<comment type="subcellular location">
    <subcellularLocation>
        <location evidence="1">Nucleus</location>
    </subcellularLocation>
</comment>
<dbReference type="Pfam" id="PF04182">
    <property type="entry name" value="B-block_TFIIIC"/>
    <property type="match status" value="1"/>
</dbReference>
<proteinExistence type="predicted"/>
<protein>
    <recommendedName>
        <fullName evidence="6">B-block binding subunit of TFIIIC domain-containing protein</fullName>
    </recommendedName>
</protein>
<evidence type="ECO:0000256" key="3">
    <source>
        <dbReference type="ARBA" id="ARBA00023125"/>
    </source>
</evidence>
<keyword evidence="3" id="KW-0238">DNA-binding</keyword>
<dbReference type="AlphaFoldDB" id="A0ABD0YM55"/>
<keyword evidence="4" id="KW-0804">Transcription</keyword>
<keyword evidence="8" id="KW-1185">Reference proteome</keyword>
<evidence type="ECO:0000313" key="7">
    <source>
        <dbReference type="EMBL" id="KAL1132317.1"/>
    </source>
</evidence>
<keyword evidence="2" id="KW-0597">Phosphoprotein</keyword>
<evidence type="ECO:0000256" key="4">
    <source>
        <dbReference type="ARBA" id="ARBA00023163"/>
    </source>
</evidence>
<evidence type="ECO:0000256" key="2">
    <source>
        <dbReference type="ARBA" id="ARBA00022553"/>
    </source>
</evidence>
<name>A0ABD0YM55_9HEMI</name>
<dbReference type="InterPro" id="IPR044210">
    <property type="entry name" value="Tfc3-like"/>
</dbReference>
<dbReference type="Proteomes" id="UP001558652">
    <property type="component" value="Unassembled WGS sequence"/>
</dbReference>
<dbReference type="PANTHER" id="PTHR15180:SF1">
    <property type="entry name" value="GENERAL TRANSCRIPTION FACTOR 3C POLYPEPTIDE 1"/>
    <property type="match status" value="1"/>
</dbReference>
<gene>
    <name evidence="7" type="ORF">AAG570_010273</name>
</gene>
<feature type="non-terminal residue" evidence="7">
    <location>
        <position position="1"/>
    </location>
</feature>
<sequence length="262" mass="30116">DHNPLTEITVLHYCFLERIGRSRYNGEVTQGKYGLQTISEDSKMLFYYRKFLSKHKLITKQIFHLRVGKINCSGSLLHLPRFCTIIKSKFTTDIEKLIQFIRDKPEKYALYKDVQKHFNNSIDLKKLLMKLNKVIKSEMVPYRTIHPDAKQSEWKLKVNGMEKSIKILRLIESNIPDNTGEEEDEEEVESLLNESGRLLNRTILRQGYSVIEKCGNSGLAQAGLAATMGVSALQARSVCKQLVKKDACRTILIDIGRQRIGQ</sequence>
<evidence type="ECO:0000256" key="1">
    <source>
        <dbReference type="ARBA" id="ARBA00004123"/>
    </source>
</evidence>
<accession>A0ABD0YM55</accession>
<evidence type="ECO:0000259" key="6">
    <source>
        <dbReference type="Pfam" id="PF04182"/>
    </source>
</evidence>
<dbReference type="GO" id="GO:0005634">
    <property type="term" value="C:nucleus"/>
    <property type="evidence" value="ECO:0007669"/>
    <property type="project" value="UniProtKB-SubCell"/>
</dbReference>
<dbReference type="PANTHER" id="PTHR15180">
    <property type="entry name" value="GENERAL TRANSCRIPTION FACTOR 3C POLYPEPTIDE 1"/>
    <property type="match status" value="1"/>
</dbReference>
<comment type="caution">
    <text evidence="7">The sequence shown here is derived from an EMBL/GenBank/DDBJ whole genome shotgun (WGS) entry which is preliminary data.</text>
</comment>
<reference evidence="7 8" key="1">
    <citation type="submission" date="2024-07" db="EMBL/GenBank/DDBJ databases">
        <title>Chromosome-level genome assembly of the water stick insect Ranatra chinensis (Heteroptera: Nepidae).</title>
        <authorList>
            <person name="Liu X."/>
        </authorList>
    </citation>
    <scope>NUCLEOTIDE SEQUENCE [LARGE SCALE GENOMIC DNA]</scope>
    <source>
        <strain evidence="7">Cailab_2021Rc</strain>
        <tissue evidence="7">Muscle</tissue>
    </source>
</reference>
<evidence type="ECO:0000313" key="8">
    <source>
        <dbReference type="Proteomes" id="UP001558652"/>
    </source>
</evidence>
<evidence type="ECO:0000256" key="5">
    <source>
        <dbReference type="ARBA" id="ARBA00023242"/>
    </source>
</evidence>
<dbReference type="EMBL" id="JBFDAA010000005">
    <property type="protein sequence ID" value="KAL1132317.1"/>
    <property type="molecule type" value="Genomic_DNA"/>
</dbReference>
<feature type="domain" description="B-block binding subunit of TFIIIC" evidence="6">
    <location>
        <begin position="11"/>
        <end position="83"/>
    </location>
</feature>
<keyword evidence="5" id="KW-0539">Nucleus</keyword>
<organism evidence="7 8">
    <name type="scientific">Ranatra chinensis</name>
    <dbReference type="NCBI Taxonomy" id="642074"/>
    <lineage>
        <taxon>Eukaryota</taxon>
        <taxon>Metazoa</taxon>
        <taxon>Ecdysozoa</taxon>
        <taxon>Arthropoda</taxon>
        <taxon>Hexapoda</taxon>
        <taxon>Insecta</taxon>
        <taxon>Pterygota</taxon>
        <taxon>Neoptera</taxon>
        <taxon>Paraneoptera</taxon>
        <taxon>Hemiptera</taxon>
        <taxon>Heteroptera</taxon>
        <taxon>Panheteroptera</taxon>
        <taxon>Nepomorpha</taxon>
        <taxon>Nepidae</taxon>
        <taxon>Ranatrinae</taxon>
        <taxon>Ranatra</taxon>
    </lineage>
</organism>
<dbReference type="InterPro" id="IPR007309">
    <property type="entry name" value="TFIIIC_Bblock-bd"/>
</dbReference>
<dbReference type="GO" id="GO:0003677">
    <property type="term" value="F:DNA binding"/>
    <property type="evidence" value="ECO:0007669"/>
    <property type="project" value="UniProtKB-KW"/>
</dbReference>